<evidence type="ECO:0000256" key="1">
    <source>
        <dbReference type="ARBA" id="ARBA00001946"/>
    </source>
</evidence>
<accession>C7R8C5</accession>
<keyword evidence="4" id="KW-0175">Coiled coil</keyword>
<feature type="domain" description="GGDEF" evidence="6">
    <location>
        <begin position="563"/>
        <end position="698"/>
    </location>
</feature>
<comment type="catalytic activity">
    <reaction evidence="3">
        <text>2 GTP = 3',3'-c-di-GMP + 2 diphosphate</text>
        <dbReference type="Rhea" id="RHEA:24898"/>
        <dbReference type="ChEBI" id="CHEBI:33019"/>
        <dbReference type="ChEBI" id="CHEBI:37565"/>
        <dbReference type="ChEBI" id="CHEBI:58805"/>
        <dbReference type="EC" id="2.7.7.65"/>
    </reaction>
</comment>
<protein>
    <recommendedName>
        <fullName evidence="2">diguanylate cyclase</fullName>
        <ecNumber evidence="2">2.7.7.65</ecNumber>
    </recommendedName>
</protein>
<dbReference type="CDD" id="cd18773">
    <property type="entry name" value="PDC1_HK_sensor"/>
    <property type="match status" value="1"/>
</dbReference>
<feature type="transmembrane region" description="Helical" evidence="5">
    <location>
        <begin position="6"/>
        <end position="26"/>
    </location>
</feature>
<dbReference type="InterPro" id="IPR050469">
    <property type="entry name" value="Diguanylate_Cyclase"/>
</dbReference>
<evidence type="ECO:0000256" key="4">
    <source>
        <dbReference type="SAM" id="Coils"/>
    </source>
</evidence>
<dbReference type="STRING" id="523791.Kkor_2281"/>
<evidence type="ECO:0000259" key="6">
    <source>
        <dbReference type="PROSITE" id="PS50887"/>
    </source>
</evidence>
<dbReference type="CDD" id="cd01949">
    <property type="entry name" value="GGDEF"/>
    <property type="match status" value="1"/>
</dbReference>
<dbReference type="InterPro" id="IPR043128">
    <property type="entry name" value="Rev_trsase/Diguanyl_cyclase"/>
</dbReference>
<reference evidence="7 8" key="1">
    <citation type="journal article" date="2009" name="Stand. Genomic Sci.">
        <title>Complete genome sequence of Kangiella koreensis type strain (SW-125).</title>
        <authorList>
            <person name="Han C."/>
            <person name="Sikorski J."/>
            <person name="Lapidus A."/>
            <person name="Nolan M."/>
            <person name="Glavina Del Rio T."/>
            <person name="Tice H."/>
            <person name="Cheng J.F."/>
            <person name="Lucas S."/>
            <person name="Chen F."/>
            <person name="Copeland A."/>
            <person name="Ivanova N."/>
            <person name="Mavromatis K."/>
            <person name="Ovchinnikova G."/>
            <person name="Pati A."/>
            <person name="Bruce D."/>
            <person name="Goodwin L."/>
            <person name="Pitluck S."/>
            <person name="Chen A."/>
            <person name="Palaniappan K."/>
            <person name="Land M."/>
            <person name="Hauser L."/>
            <person name="Chang Y.J."/>
            <person name="Jeffries C.D."/>
            <person name="Chain P."/>
            <person name="Saunders E."/>
            <person name="Brettin T."/>
            <person name="Goker M."/>
            <person name="Tindall B.J."/>
            <person name="Bristow J."/>
            <person name="Eisen J.A."/>
            <person name="Markowitz V."/>
            <person name="Hugenholtz P."/>
            <person name="Kyrpides N.C."/>
            <person name="Klenk H.P."/>
            <person name="Detter J.C."/>
        </authorList>
    </citation>
    <scope>NUCLEOTIDE SEQUENCE [LARGE SCALE GENOMIC DNA]</scope>
    <source>
        <strain evidence="8">DSM 16069 / KCTC 12182 / SW-125</strain>
    </source>
</reference>
<gene>
    <name evidence="7" type="ordered locus">Kkor_2281</name>
</gene>
<dbReference type="Gene3D" id="3.30.450.20">
    <property type="entry name" value="PAS domain"/>
    <property type="match status" value="1"/>
</dbReference>
<dbReference type="GO" id="GO:0052621">
    <property type="term" value="F:diguanylate cyclase activity"/>
    <property type="evidence" value="ECO:0007669"/>
    <property type="project" value="UniProtKB-EC"/>
</dbReference>
<feature type="transmembrane region" description="Helical" evidence="5">
    <location>
        <begin position="165"/>
        <end position="184"/>
    </location>
</feature>
<dbReference type="PROSITE" id="PS50887">
    <property type="entry name" value="GGDEF"/>
    <property type="match status" value="1"/>
</dbReference>
<proteinExistence type="predicted"/>
<keyword evidence="8" id="KW-1185">Reference proteome</keyword>
<organism evidence="7 8">
    <name type="scientific">Kangiella koreensis (strain DSM 16069 / JCM 12317 / KCTC 12182 / SW-125)</name>
    <dbReference type="NCBI Taxonomy" id="523791"/>
    <lineage>
        <taxon>Bacteria</taxon>
        <taxon>Pseudomonadati</taxon>
        <taxon>Pseudomonadota</taxon>
        <taxon>Gammaproteobacteria</taxon>
        <taxon>Kangiellales</taxon>
        <taxon>Kangiellaceae</taxon>
        <taxon>Kangiella</taxon>
    </lineage>
</organism>
<dbReference type="Pfam" id="PF00990">
    <property type="entry name" value="GGDEF"/>
    <property type="match status" value="1"/>
</dbReference>
<dbReference type="GO" id="GO:0005886">
    <property type="term" value="C:plasma membrane"/>
    <property type="evidence" value="ECO:0007669"/>
    <property type="project" value="TreeGrafter"/>
</dbReference>
<name>C7R8C5_KANKD</name>
<keyword evidence="5" id="KW-0472">Membrane</keyword>
<dbReference type="Proteomes" id="UP000001231">
    <property type="component" value="Chromosome"/>
</dbReference>
<sequence>MGYALTYGLIALLFNSYLIAHLYGNLSLHFGQVFVIFCLITRGLKPAALAALIGSIGLYIETHNPAFFINSLIEILVLYLLSRRGWVLLIADIVYWLLIGIPITYGFVTVFYGISSSDFIQVIMLKQLLNGVIVVSAASLLLPFIPRRWSNLEVKVKLPKLSYRIFELSMISIVLPSLVITLILSNNAAKIAEEQVSELLGVQAEHYAEITNNHLTFHQRMVDNLANTFSWQIYDSNHKLELLLDSHSQYPDVFSMLITDHTGFVTHGAPEDFEKTLRELPREEKMVDDRLYYQVPLSRNTHYISDVFQARGYGNDPIVAITAPYYESDAFAGIVQATLNLANFKKFESGSEALDVLVVVTDAKKQLVYASDALGLERLTEFKVEEVEQVYTETLPLLALNDSFYLYKKSITDSGWRIFTLSTPDTLIDAYRSDFYRLIVSLLIIASIVLLVTRRFSKQITRPLENIVKHFAANDPIPQKSRSVYSSAEIESVRDQLQQAQFFMLEYQRTLQQQVEEKTKELREANEKLAVVSVQDELTQIYNRRGFNQNAKNAFAVSIRHATPVTLAILDIDHFKNVNDQWGHSAGDQCIIMVAEEMKKRFKRDSDFVARYGGEEFVVFIAGGDVDVHKRMLEELRTNIANHEVYYEDTIISITVSIGAYSIVEDLNISYDKLVSNADKLLYQSKENGRNQLTMEKQ</sequence>
<feature type="transmembrane region" description="Helical" evidence="5">
    <location>
        <begin position="66"/>
        <end position="82"/>
    </location>
</feature>
<feature type="transmembrane region" description="Helical" evidence="5">
    <location>
        <begin position="33"/>
        <end position="60"/>
    </location>
</feature>
<dbReference type="AlphaFoldDB" id="C7R8C5"/>
<dbReference type="InParanoid" id="C7R8C5"/>
<dbReference type="Gene3D" id="3.30.70.270">
    <property type="match status" value="1"/>
</dbReference>
<dbReference type="PANTHER" id="PTHR45138">
    <property type="entry name" value="REGULATORY COMPONENTS OF SENSORY TRANSDUCTION SYSTEM"/>
    <property type="match status" value="1"/>
</dbReference>
<dbReference type="eggNOG" id="COG4191">
    <property type="taxonomic scope" value="Bacteria"/>
</dbReference>
<dbReference type="InterPro" id="IPR000160">
    <property type="entry name" value="GGDEF_dom"/>
</dbReference>
<dbReference type="PANTHER" id="PTHR45138:SF9">
    <property type="entry name" value="DIGUANYLATE CYCLASE DGCM-RELATED"/>
    <property type="match status" value="1"/>
</dbReference>
<feature type="transmembrane region" description="Helical" evidence="5">
    <location>
        <begin position="94"/>
        <end position="115"/>
    </location>
</feature>
<evidence type="ECO:0000256" key="5">
    <source>
        <dbReference type="SAM" id="Phobius"/>
    </source>
</evidence>
<dbReference type="FunFam" id="3.30.70.270:FF:000001">
    <property type="entry name" value="Diguanylate cyclase domain protein"/>
    <property type="match status" value="1"/>
</dbReference>
<dbReference type="eggNOG" id="COG3706">
    <property type="taxonomic scope" value="Bacteria"/>
</dbReference>
<feature type="transmembrane region" description="Helical" evidence="5">
    <location>
        <begin position="435"/>
        <end position="453"/>
    </location>
</feature>
<dbReference type="NCBIfam" id="TIGR00254">
    <property type="entry name" value="GGDEF"/>
    <property type="match status" value="1"/>
</dbReference>
<dbReference type="SMART" id="SM00267">
    <property type="entry name" value="GGDEF"/>
    <property type="match status" value="1"/>
</dbReference>
<comment type="cofactor">
    <cofactor evidence="1">
        <name>Mg(2+)</name>
        <dbReference type="ChEBI" id="CHEBI:18420"/>
    </cofactor>
</comment>
<evidence type="ECO:0000256" key="3">
    <source>
        <dbReference type="ARBA" id="ARBA00034247"/>
    </source>
</evidence>
<dbReference type="KEGG" id="kko:Kkor_2281"/>
<dbReference type="GO" id="GO:1902201">
    <property type="term" value="P:negative regulation of bacterial-type flagellum-dependent cell motility"/>
    <property type="evidence" value="ECO:0007669"/>
    <property type="project" value="TreeGrafter"/>
</dbReference>
<evidence type="ECO:0000313" key="8">
    <source>
        <dbReference type="Proteomes" id="UP000001231"/>
    </source>
</evidence>
<dbReference type="InterPro" id="IPR029787">
    <property type="entry name" value="Nucleotide_cyclase"/>
</dbReference>
<dbReference type="EMBL" id="CP001707">
    <property type="protein sequence ID" value="ACV27690.1"/>
    <property type="molecule type" value="Genomic_DNA"/>
</dbReference>
<dbReference type="HOGENOM" id="CLU_381249_0_0_6"/>
<dbReference type="GO" id="GO:0043709">
    <property type="term" value="P:cell adhesion involved in single-species biofilm formation"/>
    <property type="evidence" value="ECO:0007669"/>
    <property type="project" value="TreeGrafter"/>
</dbReference>
<feature type="transmembrane region" description="Helical" evidence="5">
    <location>
        <begin position="127"/>
        <end position="145"/>
    </location>
</feature>
<dbReference type="SUPFAM" id="SSF55073">
    <property type="entry name" value="Nucleotide cyclase"/>
    <property type="match status" value="1"/>
</dbReference>
<feature type="coiled-coil region" evidence="4">
    <location>
        <begin position="508"/>
        <end position="535"/>
    </location>
</feature>
<evidence type="ECO:0000313" key="7">
    <source>
        <dbReference type="EMBL" id="ACV27690.1"/>
    </source>
</evidence>
<keyword evidence="5" id="KW-0812">Transmembrane</keyword>
<evidence type="ECO:0000256" key="2">
    <source>
        <dbReference type="ARBA" id="ARBA00012528"/>
    </source>
</evidence>
<keyword evidence="5" id="KW-1133">Transmembrane helix</keyword>
<dbReference type="EC" id="2.7.7.65" evidence="2"/>